<keyword evidence="1 3" id="KW-0547">Nucleotide-binding</keyword>
<dbReference type="PANTHER" id="PTHR23305">
    <property type="entry name" value="OBG GTPASE FAMILY"/>
    <property type="match status" value="1"/>
</dbReference>
<dbReference type="GO" id="GO:0005524">
    <property type="term" value="F:ATP binding"/>
    <property type="evidence" value="ECO:0007669"/>
    <property type="project" value="UniProtKB-UniRule"/>
</dbReference>
<dbReference type="InterPro" id="IPR012675">
    <property type="entry name" value="Beta-grasp_dom_sf"/>
</dbReference>
<dbReference type="GO" id="GO:0016887">
    <property type="term" value="F:ATP hydrolysis activity"/>
    <property type="evidence" value="ECO:0007669"/>
    <property type="project" value="UniProtKB-UniRule"/>
</dbReference>
<dbReference type="CDD" id="cd01900">
    <property type="entry name" value="YchF"/>
    <property type="match status" value="1"/>
</dbReference>
<dbReference type="FunFam" id="3.10.20.30:FF:000001">
    <property type="entry name" value="Ribosome-binding ATPase YchF"/>
    <property type="match status" value="1"/>
</dbReference>
<dbReference type="Pfam" id="PF06071">
    <property type="entry name" value="YchF-GTPase_C"/>
    <property type="match status" value="1"/>
</dbReference>
<dbReference type="Gene3D" id="3.40.50.300">
    <property type="entry name" value="P-loop containing nucleotide triphosphate hydrolases"/>
    <property type="match status" value="1"/>
</dbReference>
<name>A0A4Z1T051_GIAMU</name>
<dbReference type="GO" id="GO:0005525">
    <property type="term" value="F:GTP binding"/>
    <property type="evidence" value="ECO:0007669"/>
    <property type="project" value="InterPro"/>
</dbReference>
<organism evidence="5 6">
    <name type="scientific">Giardia muris</name>
    <dbReference type="NCBI Taxonomy" id="5742"/>
    <lineage>
        <taxon>Eukaryota</taxon>
        <taxon>Metamonada</taxon>
        <taxon>Diplomonadida</taxon>
        <taxon>Hexamitidae</taxon>
        <taxon>Giardiinae</taxon>
        <taxon>Giardia</taxon>
    </lineage>
</organism>
<dbReference type="EMBL" id="VDLU01000004">
    <property type="protein sequence ID" value="TNJ27273.1"/>
    <property type="molecule type" value="Genomic_DNA"/>
</dbReference>
<dbReference type="InterPro" id="IPR013029">
    <property type="entry name" value="YchF_C"/>
</dbReference>
<dbReference type="FunFam" id="1.10.150.300:FF:000001">
    <property type="entry name" value="Ribosome-binding ATPase YchF"/>
    <property type="match status" value="1"/>
</dbReference>
<dbReference type="VEuPathDB" id="GiardiaDB:GMRT_12370"/>
<dbReference type="InterPro" id="IPR023192">
    <property type="entry name" value="TGS-like_dom_sf"/>
</dbReference>
<reference evidence="5 6" key="1">
    <citation type="submission" date="2019-05" db="EMBL/GenBank/DDBJ databases">
        <title>The compact genome of Giardia muris reveals important steps in the evolution of intestinal protozoan parasites.</title>
        <authorList>
            <person name="Xu F."/>
            <person name="Jimenez-Gonzalez A."/>
            <person name="Einarsson E."/>
            <person name="Astvaldsson A."/>
            <person name="Peirasmaki D."/>
            <person name="Eckmann L."/>
            <person name="Andersson J.O."/>
            <person name="Svard S.G."/>
            <person name="Jerlstrom-Hultqvist J."/>
        </authorList>
    </citation>
    <scope>NUCLEOTIDE SEQUENCE [LARGE SCALE GENOMIC DNA]</scope>
    <source>
        <strain evidence="5 6">Roberts-Thomson</strain>
    </source>
</reference>
<dbReference type="HAMAP" id="MF_00944">
    <property type="entry name" value="YchF_OLA1_ATPase"/>
    <property type="match status" value="1"/>
</dbReference>
<dbReference type="GO" id="GO:0005737">
    <property type="term" value="C:cytoplasm"/>
    <property type="evidence" value="ECO:0007669"/>
    <property type="project" value="UniProtKB-SubCell"/>
</dbReference>
<keyword evidence="6" id="KW-1185">Reference proteome</keyword>
<evidence type="ECO:0000313" key="5">
    <source>
        <dbReference type="EMBL" id="TNJ27273.1"/>
    </source>
</evidence>
<dbReference type="InterPro" id="IPR041706">
    <property type="entry name" value="YchF_N"/>
</dbReference>
<dbReference type="CDD" id="cd04867">
    <property type="entry name" value="TGS_YchF_OLA1"/>
    <property type="match status" value="1"/>
</dbReference>
<dbReference type="PROSITE" id="PS51710">
    <property type="entry name" value="G_OBG"/>
    <property type="match status" value="1"/>
</dbReference>
<dbReference type="InterPro" id="IPR006073">
    <property type="entry name" value="GTP-bd"/>
</dbReference>
<accession>A0A4Z1T051</accession>
<dbReference type="SUPFAM" id="SSF52540">
    <property type="entry name" value="P-loop containing nucleoside triphosphate hydrolases"/>
    <property type="match status" value="1"/>
</dbReference>
<dbReference type="InterPro" id="IPR027417">
    <property type="entry name" value="P-loop_NTPase"/>
</dbReference>
<comment type="subunit">
    <text evidence="3">Monomer.</text>
</comment>
<dbReference type="GO" id="GO:0043023">
    <property type="term" value="F:ribosomal large subunit binding"/>
    <property type="evidence" value="ECO:0007669"/>
    <property type="project" value="UniProtKB-UniRule"/>
</dbReference>
<evidence type="ECO:0000259" key="4">
    <source>
        <dbReference type="PROSITE" id="PS51710"/>
    </source>
</evidence>
<dbReference type="AlphaFoldDB" id="A0A4Z1T051"/>
<keyword evidence="3" id="KW-0378">Hydrolase</keyword>
<evidence type="ECO:0000256" key="2">
    <source>
        <dbReference type="ARBA" id="ARBA00022840"/>
    </source>
</evidence>
<gene>
    <name evidence="5" type="ORF">GMRT_12370</name>
</gene>
<keyword evidence="2 3" id="KW-0067">ATP-binding</keyword>
<comment type="similarity">
    <text evidence="3">Belongs to the TRAFAC class OBG-HflX-like GTPase superfamily. OBG GTPase family. YchF/OLA1 subfamily.</text>
</comment>
<dbReference type="NCBIfam" id="TIGR00092">
    <property type="entry name" value="redox-regulated ATPase YchF"/>
    <property type="match status" value="1"/>
</dbReference>
<comment type="subcellular location">
    <subcellularLocation>
        <location evidence="3">Cytoplasm</location>
    </subcellularLocation>
</comment>
<evidence type="ECO:0000256" key="1">
    <source>
        <dbReference type="ARBA" id="ARBA00022741"/>
    </source>
</evidence>
<dbReference type="Gene3D" id="1.10.150.300">
    <property type="entry name" value="TGS-like domain"/>
    <property type="match status" value="1"/>
</dbReference>
<feature type="binding site" evidence="3">
    <location>
        <position position="231"/>
    </location>
    <ligand>
        <name>ATP</name>
        <dbReference type="ChEBI" id="CHEBI:30616"/>
    </ligand>
</feature>
<dbReference type="PRINTS" id="PR00326">
    <property type="entry name" value="GTP1OBG"/>
</dbReference>
<proteinExistence type="inferred from homology"/>
<comment type="caution">
    <text evidence="3">Lacks conserved residue(s) required for the propagation of feature annotation.</text>
</comment>
<dbReference type="OrthoDB" id="424823at2759"/>
<dbReference type="InterPro" id="IPR031167">
    <property type="entry name" value="G_OBG"/>
</dbReference>
<sequence>MAPKGKSDEQRDQYIELLGRAKNSLSMGIVGLPNVGKSLTFSVLTKVQVPSENYPFCTIDPNHARVAVPDKRFEWLCEHFKPKSRVSTFLDITDIAGLIKGASEGKGLGNAFLSHVKAVDGIYHVVRVFPDEDVSHVEGDVNPTRDLEIITTELIAKDLEFLGGRIADAERKAERGIDKVSKELLPIYNKIRDFLREGKDLFVQSWTNREVEVLNELQLLNCKPIVYLLNMSESDYCKRKNKHLVAIQDWIKMRNPNAHMVPYSAKLEATLLELGSVEAQTEYLNELKSRYKLPEDVEVESALDRIIKTGYKALNLCHFFTCGPDEVRCWTIRKYTKAPDAAGVIHTDFRDMFICAEVYTYKDLKKLGSEQEVRAAGKVRTEGKGYIVEDGDIIFFKHNARGGASKKK</sequence>
<dbReference type="PIRSF" id="PIRSF006641">
    <property type="entry name" value="CHP00092"/>
    <property type="match status" value="1"/>
</dbReference>
<dbReference type="Proteomes" id="UP000315496">
    <property type="component" value="Chromosome 4"/>
</dbReference>
<comment type="function">
    <text evidence="3">Hydrolyzes ATP, and can also hydrolyze GTP with lower efficiency. Has lower affinity for GTP.</text>
</comment>
<evidence type="ECO:0000256" key="3">
    <source>
        <dbReference type="HAMAP-Rule" id="MF_03167"/>
    </source>
</evidence>
<dbReference type="PANTHER" id="PTHR23305:SF11">
    <property type="entry name" value="OBG-LIKE ATPASE 1"/>
    <property type="match status" value="1"/>
</dbReference>
<dbReference type="InterPro" id="IPR004396">
    <property type="entry name" value="ATPase_YchF/OLA1"/>
</dbReference>
<dbReference type="Gene3D" id="3.10.20.30">
    <property type="match status" value="1"/>
</dbReference>
<dbReference type="SUPFAM" id="SSF81271">
    <property type="entry name" value="TGS-like"/>
    <property type="match status" value="1"/>
</dbReference>
<dbReference type="Pfam" id="PF01926">
    <property type="entry name" value="MMR_HSR1"/>
    <property type="match status" value="1"/>
</dbReference>
<protein>
    <recommendedName>
        <fullName evidence="3">Obg-like ATPase 1</fullName>
    </recommendedName>
</protein>
<evidence type="ECO:0000313" key="6">
    <source>
        <dbReference type="Proteomes" id="UP000315496"/>
    </source>
</evidence>
<dbReference type="InterPro" id="IPR012676">
    <property type="entry name" value="TGS-like"/>
</dbReference>
<keyword evidence="3" id="KW-0963">Cytoplasm</keyword>
<feature type="domain" description="OBG-type G" evidence="4">
    <location>
        <begin position="25"/>
        <end position="283"/>
    </location>
</feature>
<comment type="caution">
    <text evidence="5">The sequence shown here is derived from an EMBL/GenBank/DDBJ whole genome shotgun (WGS) entry which is preliminary data.</text>
</comment>